<dbReference type="EMBL" id="BQNB010010823">
    <property type="protein sequence ID" value="GJS82420.1"/>
    <property type="molecule type" value="Genomic_DNA"/>
</dbReference>
<name>A0ABQ4YZW7_9ASTR</name>
<reference evidence="1" key="2">
    <citation type="submission" date="2022-01" db="EMBL/GenBank/DDBJ databases">
        <authorList>
            <person name="Yamashiro T."/>
            <person name="Shiraishi A."/>
            <person name="Satake H."/>
            <person name="Nakayama K."/>
        </authorList>
    </citation>
    <scope>NUCLEOTIDE SEQUENCE</scope>
</reference>
<reference evidence="1" key="1">
    <citation type="journal article" date="2022" name="Int. J. Mol. Sci.">
        <title>Draft Genome of Tanacetum Coccineum: Genomic Comparison of Closely Related Tanacetum-Family Plants.</title>
        <authorList>
            <person name="Yamashiro T."/>
            <person name="Shiraishi A."/>
            <person name="Nakayama K."/>
            <person name="Satake H."/>
        </authorList>
    </citation>
    <scope>NUCLEOTIDE SEQUENCE</scope>
</reference>
<proteinExistence type="predicted"/>
<gene>
    <name evidence="1" type="ORF">Tco_0748961</name>
</gene>
<keyword evidence="2" id="KW-1185">Reference proteome</keyword>
<protein>
    <submittedName>
        <fullName evidence="1">Uncharacterized protein</fullName>
    </submittedName>
</protein>
<comment type="caution">
    <text evidence="1">The sequence shown here is derived from an EMBL/GenBank/DDBJ whole genome shotgun (WGS) entry which is preliminary data.</text>
</comment>
<sequence length="91" mass="10509">MRPAEALTAIQTMADHSQKWHDGTTSKNIRNSSNKDGLDALVNKLDNLGIDMKKLKKRTPRYYTKIDNRPPYAERRQSLEELLAKHQEEST</sequence>
<accession>A0ABQ4YZW7</accession>
<dbReference type="Proteomes" id="UP001151760">
    <property type="component" value="Unassembled WGS sequence"/>
</dbReference>
<evidence type="ECO:0000313" key="1">
    <source>
        <dbReference type="EMBL" id="GJS82420.1"/>
    </source>
</evidence>
<organism evidence="1 2">
    <name type="scientific">Tanacetum coccineum</name>
    <dbReference type="NCBI Taxonomy" id="301880"/>
    <lineage>
        <taxon>Eukaryota</taxon>
        <taxon>Viridiplantae</taxon>
        <taxon>Streptophyta</taxon>
        <taxon>Embryophyta</taxon>
        <taxon>Tracheophyta</taxon>
        <taxon>Spermatophyta</taxon>
        <taxon>Magnoliopsida</taxon>
        <taxon>eudicotyledons</taxon>
        <taxon>Gunneridae</taxon>
        <taxon>Pentapetalae</taxon>
        <taxon>asterids</taxon>
        <taxon>campanulids</taxon>
        <taxon>Asterales</taxon>
        <taxon>Asteraceae</taxon>
        <taxon>Asteroideae</taxon>
        <taxon>Anthemideae</taxon>
        <taxon>Anthemidinae</taxon>
        <taxon>Tanacetum</taxon>
    </lineage>
</organism>
<evidence type="ECO:0000313" key="2">
    <source>
        <dbReference type="Proteomes" id="UP001151760"/>
    </source>
</evidence>